<evidence type="ECO:0000256" key="4">
    <source>
        <dbReference type="SAM" id="MobiDB-lite"/>
    </source>
</evidence>
<dbReference type="SMART" id="SM00300">
    <property type="entry name" value="ChSh"/>
    <property type="match status" value="1"/>
</dbReference>
<reference evidence="6" key="1">
    <citation type="journal article" date="2023" name="Mol. Phylogenet. Evol.">
        <title>Genome-scale phylogeny and comparative genomics of the fungal order Sordariales.</title>
        <authorList>
            <person name="Hensen N."/>
            <person name="Bonometti L."/>
            <person name="Westerberg I."/>
            <person name="Brannstrom I.O."/>
            <person name="Guillou S."/>
            <person name="Cros-Aarteil S."/>
            <person name="Calhoun S."/>
            <person name="Haridas S."/>
            <person name="Kuo A."/>
            <person name="Mondo S."/>
            <person name="Pangilinan J."/>
            <person name="Riley R."/>
            <person name="LaButti K."/>
            <person name="Andreopoulos B."/>
            <person name="Lipzen A."/>
            <person name="Chen C."/>
            <person name="Yan M."/>
            <person name="Daum C."/>
            <person name="Ng V."/>
            <person name="Clum A."/>
            <person name="Steindorff A."/>
            <person name="Ohm R.A."/>
            <person name="Martin F."/>
            <person name="Silar P."/>
            <person name="Natvig D.O."/>
            <person name="Lalanne C."/>
            <person name="Gautier V."/>
            <person name="Ament-Velasquez S.L."/>
            <person name="Kruys A."/>
            <person name="Hutchinson M.I."/>
            <person name="Powell A.J."/>
            <person name="Barry K."/>
            <person name="Miller A.N."/>
            <person name="Grigoriev I.V."/>
            <person name="Debuchy R."/>
            <person name="Gladieux P."/>
            <person name="Hiltunen Thoren M."/>
            <person name="Johannesson H."/>
        </authorList>
    </citation>
    <scope>NUCLEOTIDE SEQUENCE</scope>
    <source>
        <strain evidence="6">PSN243</strain>
    </source>
</reference>
<dbReference type="EMBL" id="MU865918">
    <property type="protein sequence ID" value="KAK4454016.1"/>
    <property type="molecule type" value="Genomic_DNA"/>
</dbReference>
<dbReference type="PROSITE" id="PS00598">
    <property type="entry name" value="CHROMO_1"/>
    <property type="match status" value="1"/>
</dbReference>
<dbReference type="PANTHER" id="PTHR22812">
    <property type="entry name" value="CHROMOBOX PROTEIN"/>
    <property type="match status" value="1"/>
</dbReference>
<sequence>MELTRAIPCAPSPTGPVLGCLFPPVHLEAAHGANTIGAAISDGEEASDIDFDAPAPVTRKPNRDQKLRSRYKDEEPEELKTEDTPAPEEENGEGGEDGDEDDEEEEDVYVVEKILSHVVQEDGTLKFEVKWEGYEKKSDRTWEPEENLVDATVALNEYLESIGGRDNLYVTGGVKGKKRGRPSSGTPSTTTKRHRRTVEYDLDTALAVRNAPWKPPAGSWEDHIAQLDACEDEESGKLMVYLTWKNGHKTQHETSVIYQRCPQKMLQFYEQHVRIIKKDPDAESIASGKGSNL</sequence>
<dbReference type="InterPro" id="IPR016197">
    <property type="entry name" value="Chromo-like_dom_sf"/>
</dbReference>
<dbReference type="Gene3D" id="2.40.50.40">
    <property type="match status" value="2"/>
</dbReference>
<evidence type="ECO:0000313" key="6">
    <source>
        <dbReference type="EMBL" id="KAK4454016.1"/>
    </source>
</evidence>
<evidence type="ECO:0000256" key="1">
    <source>
        <dbReference type="ARBA" id="ARBA00004123"/>
    </source>
</evidence>
<evidence type="ECO:0000256" key="3">
    <source>
        <dbReference type="ARBA" id="ARBA00023242"/>
    </source>
</evidence>
<dbReference type="PROSITE" id="PS50013">
    <property type="entry name" value="CHROMO_2"/>
    <property type="match status" value="1"/>
</dbReference>
<dbReference type="InterPro" id="IPR000953">
    <property type="entry name" value="Chromo/chromo_shadow_dom"/>
</dbReference>
<dbReference type="InterPro" id="IPR023780">
    <property type="entry name" value="Chromo_domain"/>
</dbReference>
<organism evidence="6 7">
    <name type="scientific">Podospora aff. communis PSN243</name>
    <dbReference type="NCBI Taxonomy" id="3040156"/>
    <lineage>
        <taxon>Eukaryota</taxon>
        <taxon>Fungi</taxon>
        <taxon>Dikarya</taxon>
        <taxon>Ascomycota</taxon>
        <taxon>Pezizomycotina</taxon>
        <taxon>Sordariomycetes</taxon>
        <taxon>Sordariomycetidae</taxon>
        <taxon>Sordariales</taxon>
        <taxon>Podosporaceae</taxon>
        <taxon>Podospora</taxon>
    </lineage>
</organism>
<keyword evidence="7" id="KW-1185">Reference proteome</keyword>
<dbReference type="CDD" id="cd00024">
    <property type="entry name" value="CD_CSD"/>
    <property type="match status" value="1"/>
</dbReference>
<protein>
    <recommendedName>
        <fullName evidence="5">Chromo domain-containing protein</fullName>
    </recommendedName>
</protein>
<keyword evidence="3" id="KW-0539">Nucleus</keyword>
<dbReference type="InterPro" id="IPR051219">
    <property type="entry name" value="Heterochromatin_chromo-domain"/>
</dbReference>
<comment type="subcellular location">
    <subcellularLocation>
        <location evidence="1">Nucleus</location>
    </subcellularLocation>
</comment>
<dbReference type="InterPro" id="IPR023779">
    <property type="entry name" value="Chromodomain_CS"/>
</dbReference>
<dbReference type="Pfam" id="PF01393">
    <property type="entry name" value="Chromo_shadow"/>
    <property type="match status" value="1"/>
</dbReference>
<dbReference type="Proteomes" id="UP001321760">
    <property type="component" value="Unassembled WGS sequence"/>
</dbReference>
<reference evidence="6" key="2">
    <citation type="submission" date="2023-05" db="EMBL/GenBank/DDBJ databases">
        <authorList>
            <consortium name="Lawrence Berkeley National Laboratory"/>
            <person name="Steindorff A."/>
            <person name="Hensen N."/>
            <person name="Bonometti L."/>
            <person name="Westerberg I."/>
            <person name="Brannstrom I.O."/>
            <person name="Guillou S."/>
            <person name="Cros-Aarteil S."/>
            <person name="Calhoun S."/>
            <person name="Haridas S."/>
            <person name="Kuo A."/>
            <person name="Mondo S."/>
            <person name="Pangilinan J."/>
            <person name="Riley R."/>
            <person name="Labutti K."/>
            <person name="Andreopoulos B."/>
            <person name="Lipzen A."/>
            <person name="Chen C."/>
            <person name="Yanf M."/>
            <person name="Daum C."/>
            <person name="Ng V."/>
            <person name="Clum A."/>
            <person name="Ohm R."/>
            <person name="Martin F."/>
            <person name="Silar P."/>
            <person name="Natvig D."/>
            <person name="Lalanne C."/>
            <person name="Gautier V."/>
            <person name="Ament-Velasquez S.L."/>
            <person name="Kruys A."/>
            <person name="Hutchinson M.I."/>
            <person name="Powell A.J."/>
            <person name="Barry K."/>
            <person name="Miller A.N."/>
            <person name="Grigoriev I.V."/>
            <person name="Debuchy R."/>
            <person name="Gladieux P."/>
            <person name="Thoren M.H."/>
            <person name="Johannesson H."/>
        </authorList>
    </citation>
    <scope>NUCLEOTIDE SEQUENCE</scope>
    <source>
        <strain evidence="6">PSN243</strain>
    </source>
</reference>
<feature type="region of interest" description="Disordered" evidence="4">
    <location>
        <begin position="170"/>
        <end position="194"/>
    </location>
</feature>
<dbReference type="SUPFAM" id="SSF54160">
    <property type="entry name" value="Chromo domain-like"/>
    <property type="match status" value="2"/>
</dbReference>
<dbReference type="InterPro" id="IPR008251">
    <property type="entry name" value="Chromo_shadow_dom"/>
</dbReference>
<dbReference type="AlphaFoldDB" id="A0AAV9GZU9"/>
<dbReference type="Pfam" id="PF00385">
    <property type="entry name" value="Chromo"/>
    <property type="match status" value="1"/>
</dbReference>
<dbReference type="GO" id="GO:0006338">
    <property type="term" value="P:chromatin remodeling"/>
    <property type="evidence" value="ECO:0007669"/>
    <property type="project" value="UniProtKB-ARBA"/>
</dbReference>
<name>A0AAV9GZU9_9PEZI</name>
<dbReference type="InterPro" id="IPR017984">
    <property type="entry name" value="Chromo_dom_subgr"/>
</dbReference>
<accession>A0AAV9GZU9</accession>
<feature type="region of interest" description="Disordered" evidence="4">
    <location>
        <begin position="48"/>
        <end position="107"/>
    </location>
</feature>
<dbReference type="GO" id="GO:0005634">
    <property type="term" value="C:nucleus"/>
    <property type="evidence" value="ECO:0007669"/>
    <property type="project" value="UniProtKB-SubCell"/>
</dbReference>
<feature type="domain" description="Chromo" evidence="5">
    <location>
        <begin position="109"/>
        <end position="160"/>
    </location>
</feature>
<feature type="compositionally biased region" description="Basic and acidic residues" evidence="4">
    <location>
        <begin position="61"/>
        <end position="83"/>
    </location>
</feature>
<evidence type="ECO:0000313" key="7">
    <source>
        <dbReference type="Proteomes" id="UP001321760"/>
    </source>
</evidence>
<gene>
    <name evidence="6" type="ORF">QBC34DRAFT_421623</name>
</gene>
<dbReference type="SMART" id="SM00298">
    <property type="entry name" value="CHROMO"/>
    <property type="match status" value="1"/>
</dbReference>
<dbReference type="CDD" id="cd18657">
    <property type="entry name" value="CSD_Swi6"/>
    <property type="match status" value="1"/>
</dbReference>
<evidence type="ECO:0000259" key="5">
    <source>
        <dbReference type="PROSITE" id="PS50013"/>
    </source>
</evidence>
<comment type="caution">
    <text evidence="6">The sequence shown here is derived from an EMBL/GenBank/DDBJ whole genome shotgun (WGS) entry which is preliminary data.</text>
</comment>
<dbReference type="GO" id="GO:0000792">
    <property type="term" value="C:heterochromatin"/>
    <property type="evidence" value="ECO:0007669"/>
    <property type="project" value="UniProtKB-ARBA"/>
</dbReference>
<proteinExistence type="predicted"/>
<comment type="subunit">
    <text evidence="2">Component of the NuA4 histone acetyltransferase complex.</text>
</comment>
<evidence type="ECO:0000256" key="2">
    <source>
        <dbReference type="ARBA" id="ARBA00011353"/>
    </source>
</evidence>
<feature type="compositionally biased region" description="Acidic residues" evidence="4">
    <location>
        <begin position="85"/>
        <end position="107"/>
    </location>
</feature>
<dbReference type="PRINTS" id="PR00504">
    <property type="entry name" value="CHROMODOMAIN"/>
</dbReference>